<gene>
    <name evidence="2" type="ordered locus">AciX8_0519</name>
</gene>
<proteinExistence type="predicted"/>
<dbReference type="Gene3D" id="3.30.70.790">
    <property type="entry name" value="UreE, C-terminal domain"/>
    <property type="match status" value="1"/>
</dbReference>
<dbReference type="InterPro" id="IPR018551">
    <property type="entry name" value="DUF2007"/>
</dbReference>
<dbReference type="KEGG" id="gma:AciX8_0519"/>
<name>G8NPF0_GRAMM</name>
<sequence length="91" mass="9506">MSEDTKFVTIATFQDPVDANLAQTALESAGVESFLQGGNANSMIPSAFTARLLVRSEDEAAARAVVDGAVDTPESMETVTAAEIADEGEVR</sequence>
<evidence type="ECO:0000259" key="1">
    <source>
        <dbReference type="Pfam" id="PF09413"/>
    </source>
</evidence>
<dbReference type="HOGENOM" id="CLU_187561_0_0_0"/>
<dbReference type="OrthoDB" id="122419at2"/>
<feature type="domain" description="DUF2007" evidence="1">
    <location>
        <begin position="8"/>
        <end position="66"/>
    </location>
</feature>
<dbReference type="EMBL" id="CP003130">
    <property type="protein sequence ID" value="AEU34870.1"/>
    <property type="molecule type" value="Genomic_DNA"/>
</dbReference>
<organism evidence="2 3">
    <name type="scientific">Granulicella mallensis (strain ATCC BAA-1857 / DSM 23137 / MP5ACTX8)</name>
    <dbReference type="NCBI Taxonomy" id="682795"/>
    <lineage>
        <taxon>Bacteria</taxon>
        <taxon>Pseudomonadati</taxon>
        <taxon>Acidobacteriota</taxon>
        <taxon>Terriglobia</taxon>
        <taxon>Terriglobales</taxon>
        <taxon>Acidobacteriaceae</taxon>
        <taxon>Granulicella</taxon>
    </lineage>
</organism>
<dbReference type="STRING" id="682795.AciX8_0519"/>
<dbReference type="eggNOG" id="ENOG502ZP04">
    <property type="taxonomic scope" value="Bacteria"/>
</dbReference>
<keyword evidence="3" id="KW-1185">Reference proteome</keyword>
<dbReference type="Proteomes" id="UP000007113">
    <property type="component" value="Chromosome"/>
</dbReference>
<protein>
    <recommendedName>
        <fullName evidence="1">DUF2007 domain-containing protein</fullName>
    </recommendedName>
</protein>
<evidence type="ECO:0000313" key="2">
    <source>
        <dbReference type="EMBL" id="AEU34870.1"/>
    </source>
</evidence>
<evidence type="ECO:0000313" key="3">
    <source>
        <dbReference type="Proteomes" id="UP000007113"/>
    </source>
</evidence>
<dbReference type="RefSeq" id="WP_014263754.1">
    <property type="nucleotide sequence ID" value="NC_016631.1"/>
</dbReference>
<dbReference type="InterPro" id="IPR011322">
    <property type="entry name" value="N-reg_PII-like_a/b"/>
</dbReference>
<reference evidence="2 3" key="1">
    <citation type="submission" date="2011-11" db="EMBL/GenBank/DDBJ databases">
        <title>Complete sequence of Granulicella mallensis MP5ACTX8.</title>
        <authorList>
            <consortium name="US DOE Joint Genome Institute"/>
            <person name="Lucas S."/>
            <person name="Copeland A."/>
            <person name="Lapidus A."/>
            <person name="Cheng J.-F."/>
            <person name="Goodwin L."/>
            <person name="Pitluck S."/>
            <person name="Peters L."/>
            <person name="Lu M."/>
            <person name="Detter J.C."/>
            <person name="Han C."/>
            <person name="Tapia R."/>
            <person name="Land M."/>
            <person name="Hauser L."/>
            <person name="Kyrpides N."/>
            <person name="Ivanova N."/>
            <person name="Mikhailova N."/>
            <person name="Pagani I."/>
            <person name="Rawat S."/>
            <person name="Mannisto M."/>
            <person name="Haggblom M."/>
            <person name="Woyke T."/>
        </authorList>
    </citation>
    <scope>NUCLEOTIDE SEQUENCE [LARGE SCALE GENOMIC DNA]</scope>
    <source>
        <strain evidence="3">ATCC BAA-1857 / DSM 23137 / MP5ACTX8</strain>
    </source>
</reference>
<dbReference type="AlphaFoldDB" id="G8NPF0"/>
<dbReference type="SUPFAM" id="SSF54913">
    <property type="entry name" value="GlnB-like"/>
    <property type="match status" value="1"/>
</dbReference>
<dbReference type="Pfam" id="PF09413">
    <property type="entry name" value="DUF2007"/>
    <property type="match status" value="1"/>
</dbReference>
<accession>G8NPF0</accession>